<dbReference type="HOGENOM" id="CLU_096000_3_0_4"/>
<feature type="transmembrane region" description="Helical" evidence="1">
    <location>
        <begin position="49"/>
        <end position="69"/>
    </location>
</feature>
<dbReference type="Pfam" id="PF10003">
    <property type="entry name" value="DUF2244"/>
    <property type="match status" value="1"/>
</dbReference>
<evidence type="ECO:0000313" key="3">
    <source>
        <dbReference type="Proteomes" id="UP000007437"/>
    </source>
</evidence>
<dbReference type="AlphaFoldDB" id="E5AMD8"/>
<proteinExistence type="predicted"/>
<gene>
    <name evidence="2" type="ordered locus">RBRH_02188</name>
</gene>
<keyword evidence="1" id="KW-0812">Transmembrane</keyword>
<organism evidence="2 3">
    <name type="scientific">Mycetohabitans rhizoxinica (strain DSM 19002 / CIP 109453 / HKI 454)</name>
    <name type="common">Paraburkholderia rhizoxinica</name>
    <dbReference type="NCBI Taxonomy" id="882378"/>
    <lineage>
        <taxon>Bacteria</taxon>
        <taxon>Pseudomonadati</taxon>
        <taxon>Pseudomonadota</taxon>
        <taxon>Betaproteobacteria</taxon>
        <taxon>Burkholderiales</taxon>
        <taxon>Burkholderiaceae</taxon>
        <taxon>Mycetohabitans</taxon>
    </lineage>
</organism>
<evidence type="ECO:0000256" key="1">
    <source>
        <dbReference type="SAM" id="Phobius"/>
    </source>
</evidence>
<feature type="transmembrane region" description="Helical" evidence="1">
    <location>
        <begin position="75"/>
        <end position="94"/>
    </location>
</feature>
<dbReference type="Proteomes" id="UP000007437">
    <property type="component" value="Chromosome"/>
</dbReference>
<protein>
    <recommendedName>
        <fullName evidence="4">Integral membrane protein</fullName>
    </recommendedName>
</protein>
<keyword evidence="1" id="KW-0472">Membrane</keyword>
<dbReference type="STRING" id="882378.RBRH_02188"/>
<name>E5AMD8_MYCRK</name>
<reference evidence="2 3" key="1">
    <citation type="journal article" date="2011" name="J. Bacteriol.">
        <title>Complete genome sequence of Burkholderia rhizoxinica, an endosymbiont of Rhizopus microsporus.</title>
        <authorList>
            <person name="Lackner G."/>
            <person name="Moebius N."/>
            <person name="Partida-Martinez L."/>
            <person name="Hertweck C."/>
        </authorList>
    </citation>
    <scope>NUCLEOTIDE SEQUENCE [LARGE SCALE GENOMIC DNA]</scope>
    <source>
        <strain evidence="3">DSM 19002 / CIP 109453 / HKI 454</strain>
    </source>
</reference>
<evidence type="ECO:0000313" key="2">
    <source>
        <dbReference type="EMBL" id="CBW76170.1"/>
    </source>
</evidence>
<evidence type="ECO:0008006" key="4">
    <source>
        <dbReference type="Google" id="ProtNLM"/>
    </source>
</evidence>
<keyword evidence="1" id="KW-1133">Transmembrane helix</keyword>
<accession>E5AMD8</accession>
<dbReference type="InterPro" id="IPR019253">
    <property type="entry name" value="DUF2244_TM"/>
</dbReference>
<dbReference type="KEGG" id="brh:RBRH_02188"/>
<dbReference type="eggNOG" id="COG5488">
    <property type="taxonomic scope" value="Bacteria"/>
</dbReference>
<sequence>MSLGGPHYGGDGHVARGAAMEAMTWPTDSGPVLKDWMQRRNCSASPRQFVCFYLLLVLVSCSIGLAVALSGAWLVLPFTGIELLAVGVAFIIYARHAVDYEYIRLCPDHLLIRRVSAGSVTQFEFNPCWVRIEPGREPRQCVTVASGRVSVSVGRHLAFEHRAEFARELRAWLKQCTSCGHRGSRAEGESEW</sequence>
<dbReference type="EMBL" id="FR687359">
    <property type="protein sequence ID" value="CBW76170.1"/>
    <property type="molecule type" value="Genomic_DNA"/>
</dbReference>